<sequence length="156" mass="18248">MADQQQQQQPYEKRVSPEQSTSTFVRIEPQLIDPCIDAGIFNVVIVGKIYSYDNATNKMVLGVSDENQITGHVNNQKYKDMCKRAYDEGHVVQVFFLLKQGDVTHEYFFELYFINSFFYFSQLTDLGLYHSWIELATSHFRPDKREINEGFIPLFP</sequence>
<protein>
    <submittedName>
        <fullName evidence="2">Uncharacterized protein</fullName>
    </submittedName>
</protein>
<feature type="region of interest" description="Disordered" evidence="1">
    <location>
        <begin position="1"/>
        <end position="21"/>
    </location>
</feature>
<dbReference type="KEGG" id="dfa:DFA_06822"/>
<dbReference type="AlphaFoldDB" id="F4Q2D5"/>
<organism evidence="2 3">
    <name type="scientific">Cavenderia fasciculata</name>
    <name type="common">Slime mold</name>
    <name type="synonym">Dictyostelium fasciculatum</name>
    <dbReference type="NCBI Taxonomy" id="261658"/>
    <lineage>
        <taxon>Eukaryota</taxon>
        <taxon>Amoebozoa</taxon>
        <taxon>Evosea</taxon>
        <taxon>Eumycetozoa</taxon>
        <taxon>Dictyostelia</taxon>
        <taxon>Acytosteliales</taxon>
        <taxon>Cavenderiaceae</taxon>
        <taxon>Cavenderia</taxon>
    </lineage>
</organism>
<dbReference type="RefSeq" id="XP_004366196.1">
    <property type="nucleotide sequence ID" value="XM_004366139.1"/>
</dbReference>
<dbReference type="Proteomes" id="UP000007797">
    <property type="component" value="Unassembled WGS sequence"/>
</dbReference>
<reference evidence="3" key="1">
    <citation type="journal article" date="2011" name="Genome Res.">
        <title>Phylogeny-wide analysis of social amoeba genomes highlights ancient origins for complex intercellular communication.</title>
        <authorList>
            <person name="Heidel A.J."/>
            <person name="Lawal H.M."/>
            <person name="Felder M."/>
            <person name="Schilde C."/>
            <person name="Helps N.R."/>
            <person name="Tunggal B."/>
            <person name="Rivero F."/>
            <person name="John U."/>
            <person name="Schleicher M."/>
            <person name="Eichinger L."/>
            <person name="Platzer M."/>
            <person name="Noegel A.A."/>
            <person name="Schaap P."/>
            <person name="Gloeckner G."/>
        </authorList>
    </citation>
    <scope>NUCLEOTIDE SEQUENCE [LARGE SCALE GENOMIC DNA]</scope>
    <source>
        <strain evidence="3">SH3</strain>
    </source>
</reference>
<dbReference type="GeneID" id="14870073"/>
<dbReference type="EMBL" id="GL883020">
    <property type="protein sequence ID" value="EGG18155.1"/>
    <property type="molecule type" value="Genomic_DNA"/>
</dbReference>
<feature type="compositionally biased region" description="Polar residues" evidence="1">
    <location>
        <begin position="1"/>
        <end position="10"/>
    </location>
</feature>
<evidence type="ECO:0000256" key="1">
    <source>
        <dbReference type="SAM" id="MobiDB-lite"/>
    </source>
</evidence>
<accession>F4Q2D5</accession>
<evidence type="ECO:0000313" key="2">
    <source>
        <dbReference type="EMBL" id="EGG18155.1"/>
    </source>
</evidence>
<name>F4Q2D5_CACFS</name>
<evidence type="ECO:0000313" key="3">
    <source>
        <dbReference type="Proteomes" id="UP000007797"/>
    </source>
</evidence>
<gene>
    <name evidence="2" type="ORF">DFA_06822</name>
</gene>
<proteinExistence type="predicted"/>
<keyword evidence="3" id="KW-1185">Reference proteome</keyword>